<dbReference type="InterPro" id="IPR001680">
    <property type="entry name" value="WD40_rpt"/>
</dbReference>
<dbReference type="OrthoDB" id="60955at2759"/>
<reference evidence="13" key="1">
    <citation type="submission" date="2018-11" db="EMBL/GenBank/DDBJ databases">
        <authorList>
            <person name="Alioto T."/>
            <person name="Alioto T."/>
        </authorList>
    </citation>
    <scope>NUCLEOTIDE SEQUENCE</scope>
</reference>
<dbReference type="GO" id="GO:0004930">
    <property type="term" value="F:G protein-coupled receptor activity"/>
    <property type="evidence" value="ECO:0007669"/>
    <property type="project" value="InterPro"/>
</dbReference>
<keyword evidence="6 11" id="KW-1133">Transmembrane helix</keyword>
<dbReference type="SUPFAM" id="SSF50978">
    <property type="entry name" value="WD40 repeat-like"/>
    <property type="match status" value="1"/>
</dbReference>
<dbReference type="Pfam" id="PF00400">
    <property type="entry name" value="WD40"/>
    <property type="match status" value="3"/>
</dbReference>
<dbReference type="InterPro" id="IPR015943">
    <property type="entry name" value="WD40/YVTN_repeat-like_dom_sf"/>
</dbReference>
<evidence type="ECO:0000259" key="12">
    <source>
        <dbReference type="PROSITE" id="PS50262"/>
    </source>
</evidence>
<evidence type="ECO:0000256" key="1">
    <source>
        <dbReference type="ARBA" id="ARBA00004370"/>
    </source>
</evidence>
<evidence type="ECO:0000256" key="9">
    <source>
        <dbReference type="PROSITE-ProRule" id="PRU00221"/>
    </source>
</evidence>
<dbReference type="PANTHER" id="PTHR46200">
    <property type="entry name" value="GATOR COMPLEX PROTEIN WDR24"/>
    <property type="match status" value="1"/>
</dbReference>
<dbReference type="GO" id="GO:0005774">
    <property type="term" value="C:vacuolar membrane"/>
    <property type="evidence" value="ECO:0007669"/>
    <property type="project" value="TreeGrafter"/>
</dbReference>
<dbReference type="EMBL" id="UYJE01003925">
    <property type="protein sequence ID" value="VDI23433.1"/>
    <property type="molecule type" value="Genomic_DNA"/>
</dbReference>
<dbReference type="GO" id="GO:0034198">
    <property type="term" value="P:cellular response to amino acid starvation"/>
    <property type="evidence" value="ECO:0007669"/>
    <property type="project" value="TreeGrafter"/>
</dbReference>
<keyword evidence="14" id="KW-1185">Reference proteome</keyword>
<feature type="repeat" description="WD" evidence="9">
    <location>
        <begin position="368"/>
        <end position="410"/>
    </location>
</feature>
<keyword evidence="7 11" id="KW-0472">Membrane</keyword>
<gene>
    <name evidence="13" type="ORF">MGAL_10B060574</name>
</gene>
<comment type="similarity">
    <text evidence="2">Belongs to the WD repeat WDR24 family.</text>
</comment>
<dbReference type="AlphaFoldDB" id="A0A8B6DQ23"/>
<keyword evidence="5" id="KW-0677">Repeat</keyword>
<feature type="transmembrane region" description="Helical" evidence="11">
    <location>
        <begin position="138"/>
        <end position="157"/>
    </location>
</feature>
<evidence type="ECO:0000256" key="6">
    <source>
        <dbReference type="ARBA" id="ARBA00022989"/>
    </source>
</evidence>
<dbReference type="PRINTS" id="PR00320">
    <property type="entry name" value="GPROTEINBRPT"/>
</dbReference>
<feature type="domain" description="G-protein coupled receptors family 1 profile" evidence="12">
    <location>
        <begin position="1"/>
        <end position="203"/>
    </location>
</feature>
<comment type="subcellular location">
    <subcellularLocation>
        <location evidence="1">Membrane</location>
    </subcellularLocation>
</comment>
<dbReference type="InterPro" id="IPR020472">
    <property type="entry name" value="WD40_PAC1"/>
</dbReference>
<keyword evidence="3 9" id="KW-0853">WD repeat</keyword>
<sequence>MPLPFVTELIPVHSSTYKITGWRCGSSTKGNNFARNVYFIVVGLFVVVTVTTFIVLYARITYTIFGHFKKRRHQKDKKGNKSNIREKNVENIKENQEDLTICDFSTNSHETESNENNQTATVSKQSESVKRQRKDRDLTYKMAIMFFVITLLFFIGYTPKLIMIILAGIYKDFVEKLSNSERSAVLFVYDMQIINNIVNPFIYAFMDIMFLFKIYTVEDDEFTEKFNLRVGRKLNLDFSVSDVAWSHIDDNILASAATNGKVVIWDLNKPSKSKQDFIFQEHTRTVNRVCFHQVEGNYILSGSHDGSLKIFDIRLKRVASTFSVGSTSIRDVQFCPSNFNYFAFAAADEGGNVQIWDMRRLNSPEKQFTAHGGPMFCLDWHPSEPKWLATGGRDRTIKIWDHSLGKLLHSVPTIASVARIKWRPERKYHIASCSLVIDFSINVWDVRRPYIPFASFEEHKNVATGIVWKKDDGHTFYSSGKDNFLYQHVFKDAIRPADKVVPDGLDVSVIGHVTQATKDKTKSL</sequence>
<evidence type="ECO:0000256" key="10">
    <source>
        <dbReference type="SAM" id="MobiDB-lite"/>
    </source>
</evidence>
<dbReference type="PANTHER" id="PTHR46200:SF1">
    <property type="entry name" value="GATOR COMPLEX PROTEIN WDR24"/>
    <property type="match status" value="1"/>
</dbReference>
<organism evidence="13 14">
    <name type="scientific">Mytilus galloprovincialis</name>
    <name type="common">Mediterranean mussel</name>
    <dbReference type="NCBI Taxonomy" id="29158"/>
    <lineage>
        <taxon>Eukaryota</taxon>
        <taxon>Metazoa</taxon>
        <taxon>Spiralia</taxon>
        <taxon>Lophotrochozoa</taxon>
        <taxon>Mollusca</taxon>
        <taxon>Bivalvia</taxon>
        <taxon>Autobranchia</taxon>
        <taxon>Pteriomorphia</taxon>
        <taxon>Mytilida</taxon>
        <taxon>Mytiloidea</taxon>
        <taxon>Mytilidae</taxon>
        <taxon>Mytilinae</taxon>
        <taxon>Mytilus</taxon>
    </lineage>
</organism>
<feature type="region of interest" description="Disordered" evidence="10">
    <location>
        <begin position="108"/>
        <end position="128"/>
    </location>
</feature>
<dbReference type="Pfam" id="PF00001">
    <property type="entry name" value="7tm_1"/>
    <property type="match status" value="1"/>
</dbReference>
<dbReference type="Gene3D" id="2.130.10.10">
    <property type="entry name" value="YVTN repeat-like/Quinoprotein amine dehydrogenase"/>
    <property type="match status" value="1"/>
</dbReference>
<dbReference type="InterPro" id="IPR037590">
    <property type="entry name" value="WDR24"/>
</dbReference>
<dbReference type="InterPro" id="IPR036322">
    <property type="entry name" value="WD40_repeat_dom_sf"/>
</dbReference>
<dbReference type="InterPro" id="IPR017452">
    <property type="entry name" value="GPCR_Rhodpsn_7TM"/>
</dbReference>
<dbReference type="InterPro" id="IPR000276">
    <property type="entry name" value="GPCR_Rhodpsn"/>
</dbReference>
<proteinExistence type="inferred from homology"/>
<evidence type="ECO:0000256" key="8">
    <source>
        <dbReference type="ARBA" id="ARBA00040269"/>
    </source>
</evidence>
<dbReference type="SMART" id="SM00320">
    <property type="entry name" value="WD40"/>
    <property type="match status" value="6"/>
</dbReference>
<evidence type="ECO:0000256" key="7">
    <source>
        <dbReference type="ARBA" id="ARBA00023136"/>
    </source>
</evidence>
<keyword evidence="4 11" id="KW-0812">Transmembrane</keyword>
<evidence type="ECO:0000256" key="11">
    <source>
        <dbReference type="SAM" id="Phobius"/>
    </source>
</evidence>
<evidence type="ECO:0000256" key="5">
    <source>
        <dbReference type="ARBA" id="ARBA00022737"/>
    </source>
</evidence>
<name>A0A8B6DQ23_MYTGA</name>
<dbReference type="CDD" id="cd00637">
    <property type="entry name" value="7tm_classA_rhodopsin-like"/>
    <property type="match status" value="1"/>
</dbReference>
<dbReference type="PROSITE" id="PS50294">
    <property type="entry name" value="WD_REPEATS_REGION"/>
    <property type="match status" value="2"/>
</dbReference>
<feature type="non-terminal residue" evidence="13">
    <location>
        <position position="1"/>
    </location>
</feature>
<comment type="caution">
    <text evidence="13">The sequence shown here is derived from an EMBL/GenBank/DDBJ whole genome shotgun (WGS) entry which is preliminary data.</text>
</comment>
<evidence type="ECO:0000313" key="14">
    <source>
        <dbReference type="Proteomes" id="UP000596742"/>
    </source>
</evidence>
<dbReference type="SUPFAM" id="SSF81321">
    <property type="entry name" value="Family A G protein-coupled receptor-like"/>
    <property type="match status" value="1"/>
</dbReference>
<dbReference type="Proteomes" id="UP000596742">
    <property type="component" value="Unassembled WGS sequence"/>
</dbReference>
<evidence type="ECO:0000256" key="2">
    <source>
        <dbReference type="ARBA" id="ARBA00008134"/>
    </source>
</evidence>
<evidence type="ECO:0000313" key="13">
    <source>
        <dbReference type="EMBL" id="VDI23433.1"/>
    </source>
</evidence>
<dbReference type="GO" id="GO:1904263">
    <property type="term" value="P:positive regulation of TORC1 signaling"/>
    <property type="evidence" value="ECO:0007669"/>
    <property type="project" value="TreeGrafter"/>
</dbReference>
<evidence type="ECO:0000256" key="3">
    <source>
        <dbReference type="ARBA" id="ARBA00022574"/>
    </source>
</evidence>
<dbReference type="GO" id="GO:0016239">
    <property type="term" value="P:positive regulation of macroautophagy"/>
    <property type="evidence" value="ECO:0007669"/>
    <property type="project" value="TreeGrafter"/>
</dbReference>
<dbReference type="GO" id="GO:0005829">
    <property type="term" value="C:cytosol"/>
    <property type="evidence" value="ECO:0007669"/>
    <property type="project" value="TreeGrafter"/>
</dbReference>
<feature type="transmembrane region" description="Helical" evidence="11">
    <location>
        <begin position="37"/>
        <end position="65"/>
    </location>
</feature>
<protein>
    <recommendedName>
        <fullName evidence="8">GATOR2 complex protein WDR24</fullName>
    </recommendedName>
</protein>
<dbReference type="PROSITE" id="PS50082">
    <property type="entry name" value="WD_REPEATS_2"/>
    <property type="match status" value="2"/>
</dbReference>
<dbReference type="Gene3D" id="1.20.1070.10">
    <property type="entry name" value="Rhodopsin 7-helix transmembrane proteins"/>
    <property type="match status" value="1"/>
</dbReference>
<feature type="repeat" description="WD" evidence="9">
    <location>
        <begin position="279"/>
        <end position="321"/>
    </location>
</feature>
<accession>A0A8B6DQ23</accession>
<dbReference type="GO" id="GO:0061700">
    <property type="term" value="C:GATOR2 complex"/>
    <property type="evidence" value="ECO:0007669"/>
    <property type="project" value="TreeGrafter"/>
</dbReference>
<evidence type="ECO:0000256" key="4">
    <source>
        <dbReference type="ARBA" id="ARBA00022692"/>
    </source>
</evidence>
<dbReference type="PROSITE" id="PS50262">
    <property type="entry name" value="G_PROTEIN_RECEP_F1_2"/>
    <property type="match status" value="1"/>
</dbReference>